<evidence type="ECO:0000259" key="3">
    <source>
        <dbReference type="PROSITE" id="PS50206"/>
    </source>
</evidence>
<dbReference type="PANTHER" id="PTHR11364:SF27">
    <property type="entry name" value="SULFURTRANSFERASE"/>
    <property type="match status" value="1"/>
</dbReference>
<proteinExistence type="predicted"/>
<name>A0A381VUU5_9ZZZZ</name>
<dbReference type="AlphaFoldDB" id="A0A381VUU5"/>
<reference evidence="4" key="1">
    <citation type="submission" date="2018-05" db="EMBL/GenBank/DDBJ databases">
        <authorList>
            <person name="Lanie J.A."/>
            <person name="Ng W.-L."/>
            <person name="Kazmierczak K.M."/>
            <person name="Andrzejewski T.M."/>
            <person name="Davidsen T.M."/>
            <person name="Wayne K.J."/>
            <person name="Tettelin H."/>
            <person name="Glass J.I."/>
            <person name="Rusch D."/>
            <person name="Podicherti R."/>
            <person name="Tsui H.-C.T."/>
            <person name="Winkler M.E."/>
        </authorList>
    </citation>
    <scope>NUCLEOTIDE SEQUENCE</scope>
</reference>
<dbReference type="InterPro" id="IPR001763">
    <property type="entry name" value="Rhodanese-like_dom"/>
</dbReference>
<dbReference type="SUPFAM" id="SSF52821">
    <property type="entry name" value="Rhodanese/Cell cycle control phosphatase"/>
    <property type="match status" value="2"/>
</dbReference>
<gene>
    <name evidence="4" type="ORF">METZ01_LOCUS96940</name>
</gene>
<evidence type="ECO:0000256" key="2">
    <source>
        <dbReference type="ARBA" id="ARBA00022737"/>
    </source>
</evidence>
<feature type="domain" description="Rhodanese" evidence="3">
    <location>
        <begin position="161"/>
        <end position="269"/>
    </location>
</feature>
<keyword evidence="1" id="KW-0808">Transferase</keyword>
<dbReference type="PANTHER" id="PTHR11364">
    <property type="entry name" value="THIOSULFATE SULFERTANSFERASE"/>
    <property type="match status" value="1"/>
</dbReference>
<keyword evidence="2" id="KW-0677">Repeat</keyword>
<dbReference type="Gene3D" id="3.40.250.10">
    <property type="entry name" value="Rhodanese-like domain"/>
    <property type="match status" value="2"/>
</dbReference>
<dbReference type="CDD" id="cd01448">
    <property type="entry name" value="TST_Repeat_1"/>
    <property type="match status" value="1"/>
</dbReference>
<dbReference type="SMART" id="SM00450">
    <property type="entry name" value="RHOD"/>
    <property type="match status" value="2"/>
</dbReference>
<dbReference type="Pfam" id="PF00581">
    <property type="entry name" value="Rhodanese"/>
    <property type="match status" value="2"/>
</dbReference>
<dbReference type="CDD" id="cd01449">
    <property type="entry name" value="TST_Repeat_2"/>
    <property type="match status" value="1"/>
</dbReference>
<protein>
    <recommendedName>
        <fullName evidence="3">Rhodanese domain-containing protein</fullName>
    </recommendedName>
</protein>
<dbReference type="InterPro" id="IPR045078">
    <property type="entry name" value="TST/MPST-like"/>
</dbReference>
<organism evidence="4">
    <name type="scientific">marine metagenome</name>
    <dbReference type="NCBI Taxonomy" id="408172"/>
    <lineage>
        <taxon>unclassified sequences</taxon>
        <taxon>metagenomes</taxon>
        <taxon>ecological metagenomes</taxon>
    </lineage>
</organism>
<dbReference type="InterPro" id="IPR001307">
    <property type="entry name" value="Thiosulphate_STrfase_CS"/>
</dbReference>
<dbReference type="EMBL" id="UINC01009859">
    <property type="protein sequence ID" value="SVA44086.1"/>
    <property type="molecule type" value="Genomic_DNA"/>
</dbReference>
<dbReference type="PROSITE" id="PS00380">
    <property type="entry name" value="RHODANESE_1"/>
    <property type="match status" value="1"/>
</dbReference>
<dbReference type="GO" id="GO:0004792">
    <property type="term" value="F:thiosulfate-cyanide sulfurtransferase activity"/>
    <property type="evidence" value="ECO:0007669"/>
    <property type="project" value="InterPro"/>
</dbReference>
<sequence length="270" mass="31063">MSLVTSDWLENNLGKVKLIDCSWHMPNVKRNAYEEYLKEHVPGAIFFDLDKYSDANTDLPHMLPDQIIWEEIVSNLGISNNDRIIIYDNSDVLSSCRCWYNFIYFGHNPNLVSVLDGGLKKWTLENKVVNNSKIKIQKSKYKSQENKNLVKNKNQINSNINIKDFFVIDARSKERFEGKIPDPRKNVRSGSIPNSFCLPFKEIINKDNTFKNTEEISKKFMQIIDIKHDNIVFSCGSGVTACVLALAYSLVNNKYSPTIYDGSWAEYGKI</sequence>
<dbReference type="GO" id="GO:0005739">
    <property type="term" value="C:mitochondrion"/>
    <property type="evidence" value="ECO:0007669"/>
    <property type="project" value="TreeGrafter"/>
</dbReference>
<dbReference type="InterPro" id="IPR036873">
    <property type="entry name" value="Rhodanese-like_dom_sf"/>
</dbReference>
<dbReference type="PROSITE" id="PS50206">
    <property type="entry name" value="RHODANESE_3"/>
    <property type="match status" value="2"/>
</dbReference>
<evidence type="ECO:0000313" key="4">
    <source>
        <dbReference type="EMBL" id="SVA44086.1"/>
    </source>
</evidence>
<accession>A0A381VUU5</accession>
<evidence type="ECO:0000256" key="1">
    <source>
        <dbReference type="ARBA" id="ARBA00022679"/>
    </source>
</evidence>
<feature type="domain" description="Rhodanese" evidence="3">
    <location>
        <begin position="12"/>
        <end position="131"/>
    </location>
</feature>